<feature type="compositionally biased region" description="Polar residues" evidence="2">
    <location>
        <begin position="93"/>
        <end position="103"/>
    </location>
</feature>
<protein>
    <submittedName>
        <fullName evidence="4">Uncharacterized protein</fullName>
    </submittedName>
</protein>
<dbReference type="AlphaFoldDB" id="W8B869"/>
<feature type="compositionally biased region" description="Low complexity" evidence="2">
    <location>
        <begin position="241"/>
        <end position="263"/>
    </location>
</feature>
<evidence type="ECO:0000256" key="1">
    <source>
        <dbReference type="SAM" id="Coils"/>
    </source>
</evidence>
<feature type="region of interest" description="Disordered" evidence="2">
    <location>
        <begin position="192"/>
        <end position="217"/>
    </location>
</feature>
<feature type="compositionally biased region" description="Low complexity" evidence="2">
    <location>
        <begin position="104"/>
        <end position="121"/>
    </location>
</feature>
<feature type="compositionally biased region" description="Low complexity" evidence="2">
    <location>
        <begin position="271"/>
        <end position="284"/>
    </location>
</feature>
<keyword evidence="3" id="KW-0732">Signal</keyword>
<feature type="coiled-coil region" evidence="1">
    <location>
        <begin position="436"/>
        <end position="467"/>
    </location>
</feature>
<sequence length="587" mass="64572">MNLKLLTCLTVLSFAPLIQLAASAEDENSTETNEIIPREAIEKLDYSVRQALLRAIDKLEREAAVEDYDDADEDDQDVDTITTEEPPAKPQENVLNILSNSKPTTTGNSGNNNNNNGSTTTTKDEILEESTNAADVHPTVQFYTAIFDEKHAHEQPLASFIDRSRIWKKTNKKAISGASTSLNDDTVAHASSTFESSRQSTRSVGNGRSSNTAVRLNEISGENSDEVKFEIRKAHALAAAAAASTTMTTTSTTTTTTTTTARPRTTRRPRPTTTTTTTTTTPRPTHNEDGENIEVVEKDDIRIQAAPLVTAFTVDLDERGAAKNVVPILDPPTAHPPVISHNVPQQSFASGPTISKLNVLPANPLSAVPQSEAVYSNVGLAAPTQATNILAASTTPFSNIVAADDFVTPTVQTALSSNDNSNQEQGGVSNYLIERQRQLEQQIYQLKLQAQQQQNLILRQLKLLEEQTRLNNLQPHPTVQTLPVTTAQSFIQTLQQQQQQTQPIHAQNTPQQQQQQNLQQQQQQPQQQQPPPPPPPAPAPEVLQNFLFVSFSVELNNSLFISSLISCCKLRSKRERFFKMLFFKRSL</sequence>
<feature type="region of interest" description="Disordered" evidence="2">
    <location>
        <begin position="65"/>
        <end position="121"/>
    </location>
</feature>
<feature type="chain" id="PRO_5004906069" evidence="3">
    <location>
        <begin position="24"/>
        <end position="587"/>
    </location>
</feature>
<feature type="compositionally biased region" description="Pro residues" evidence="2">
    <location>
        <begin position="528"/>
        <end position="539"/>
    </location>
</feature>
<feature type="region of interest" description="Disordered" evidence="2">
    <location>
        <begin position="499"/>
        <end position="541"/>
    </location>
</feature>
<organism evidence="4">
    <name type="scientific">Ceratitis capitata</name>
    <name type="common">Mediterranean fruit fly</name>
    <name type="synonym">Tephritis capitata</name>
    <dbReference type="NCBI Taxonomy" id="7213"/>
    <lineage>
        <taxon>Eukaryota</taxon>
        <taxon>Metazoa</taxon>
        <taxon>Ecdysozoa</taxon>
        <taxon>Arthropoda</taxon>
        <taxon>Hexapoda</taxon>
        <taxon>Insecta</taxon>
        <taxon>Pterygota</taxon>
        <taxon>Neoptera</taxon>
        <taxon>Endopterygota</taxon>
        <taxon>Diptera</taxon>
        <taxon>Brachycera</taxon>
        <taxon>Muscomorpha</taxon>
        <taxon>Tephritoidea</taxon>
        <taxon>Tephritidae</taxon>
        <taxon>Ceratitis</taxon>
        <taxon>Ceratitis</taxon>
    </lineage>
</organism>
<feature type="compositionally biased region" description="Acidic residues" evidence="2">
    <location>
        <begin position="65"/>
        <end position="78"/>
    </location>
</feature>
<feature type="region of interest" description="Disordered" evidence="2">
    <location>
        <begin position="241"/>
        <end position="289"/>
    </location>
</feature>
<dbReference type="EMBL" id="GAMC01009130">
    <property type="protein sequence ID" value="JAB97425.1"/>
    <property type="molecule type" value="mRNA"/>
</dbReference>
<name>W8B869_CERCA</name>
<feature type="compositionally biased region" description="Low complexity" evidence="2">
    <location>
        <begin position="499"/>
        <end position="527"/>
    </location>
</feature>
<reference evidence="4" key="1">
    <citation type="submission" date="2013-07" db="EMBL/GenBank/DDBJ databases">
        <authorList>
            <person name="Geib S."/>
        </authorList>
    </citation>
    <scope>NUCLEOTIDE SEQUENCE</scope>
</reference>
<accession>W8B869</accession>
<feature type="signal peptide" evidence="3">
    <location>
        <begin position="1"/>
        <end position="23"/>
    </location>
</feature>
<evidence type="ECO:0000256" key="3">
    <source>
        <dbReference type="SAM" id="SignalP"/>
    </source>
</evidence>
<reference evidence="4" key="2">
    <citation type="journal article" date="2014" name="BMC Genomics">
        <title>A genomic perspective to assessing quality of mass-reared SIT flies used in Mediterranean fruit fly (Ceratitis capitata) eradication in California.</title>
        <authorList>
            <person name="Calla B."/>
            <person name="Hall B."/>
            <person name="Hou S."/>
            <person name="Geib S.M."/>
        </authorList>
    </citation>
    <scope>NUCLEOTIDE SEQUENCE</scope>
</reference>
<feature type="compositionally biased region" description="Polar residues" evidence="2">
    <location>
        <begin position="192"/>
        <end position="214"/>
    </location>
</feature>
<proteinExistence type="evidence at transcript level"/>
<keyword evidence="1" id="KW-0175">Coiled coil</keyword>
<evidence type="ECO:0000256" key="2">
    <source>
        <dbReference type="SAM" id="MobiDB-lite"/>
    </source>
</evidence>
<dbReference type="OrthoDB" id="7699626at2759"/>
<evidence type="ECO:0000313" key="4">
    <source>
        <dbReference type="EMBL" id="JAB97425.1"/>
    </source>
</evidence>